<evidence type="ECO:0000313" key="7">
    <source>
        <dbReference type="EMBL" id="KAK8965104.1"/>
    </source>
</evidence>
<dbReference type="InterPro" id="IPR003441">
    <property type="entry name" value="NAC-dom"/>
</dbReference>
<organism evidence="7 8">
    <name type="scientific">Platanthera guangdongensis</name>
    <dbReference type="NCBI Taxonomy" id="2320717"/>
    <lineage>
        <taxon>Eukaryota</taxon>
        <taxon>Viridiplantae</taxon>
        <taxon>Streptophyta</taxon>
        <taxon>Embryophyta</taxon>
        <taxon>Tracheophyta</taxon>
        <taxon>Spermatophyta</taxon>
        <taxon>Magnoliopsida</taxon>
        <taxon>Liliopsida</taxon>
        <taxon>Asparagales</taxon>
        <taxon>Orchidaceae</taxon>
        <taxon>Orchidoideae</taxon>
        <taxon>Orchideae</taxon>
        <taxon>Orchidinae</taxon>
        <taxon>Platanthera</taxon>
    </lineage>
</organism>
<dbReference type="PANTHER" id="PTHR31744:SF210">
    <property type="entry name" value="NAC DOMAIN-CONTAINING PROTEIN 86-LIKE"/>
    <property type="match status" value="1"/>
</dbReference>
<dbReference type="InterPro" id="IPR036093">
    <property type="entry name" value="NAC_dom_sf"/>
</dbReference>
<evidence type="ECO:0000256" key="4">
    <source>
        <dbReference type="ARBA" id="ARBA00023242"/>
    </source>
</evidence>
<dbReference type="SUPFAM" id="SSF101941">
    <property type="entry name" value="NAC domain"/>
    <property type="match status" value="1"/>
</dbReference>
<dbReference type="PANTHER" id="PTHR31744">
    <property type="entry name" value="PROTEIN CUP-SHAPED COTYLEDON 2-RELATED"/>
    <property type="match status" value="1"/>
</dbReference>
<reference evidence="7 8" key="1">
    <citation type="journal article" date="2022" name="Nat. Plants">
        <title>Genomes of leafy and leafless Platanthera orchids illuminate the evolution of mycoheterotrophy.</title>
        <authorList>
            <person name="Li M.H."/>
            <person name="Liu K.W."/>
            <person name="Li Z."/>
            <person name="Lu H.C."/>
            <person name="Ye Q.L."/>
            <person name="Zhang D."/>
            <person name="Wang J.Y."/>
            <person name="Li Y.F."/>
            <person name="Zhong Z.M."/>
            <person name="Liu X."/>
            <person name="Yu X."/>
            <person name="Liu D.K."/>
            <person name="Tu X.D."/>
            <person name="Liu B."/>
            <person name="Hao Y."/>
            <person name="Liao X.Y."/>
            <person name="Jiang Y.T."/>
            <person name="Sun W.H."/>
            <person name="Chen J."/>
            <person name="Chen Y.Q."/>
            <person name="Ai Y."/>
            <person name="Zhai J.W."/>
            <person name="Wu S.S."/>
            <person name="Zhou Z."/>
            <person name="Hsiao Y.Y."/>
            <person name="Wu W.L."/>
            <person name="Chen Y.Y."/>
            <person name="Lin Y.F."/>
            <person name="Hsu J.L."/>
            <person name="Li C.Y."/>
            <person name="Wang Z.W."/>
            <person name="Zhao X."/>
            <person name="Zhong W.Y."/>
            <person name="Ma X.K."/>
            <person name="Ma L."/>
            <person name="Huang J."/>
            <person name="Chen G.Z."/>
            <person name="Huang M.Z."/>
            <person name="Huang L."/>
            <person name="Peng D.H."/>
            <person name="Luo Y.B."/>
            <person name="Zou S.Q."/>
            <person name="Chen S.P."/>
            <person name="Lan S."/>
            <person name="Tsai W.C."/>
            <person name="Van de Peer Y."/>
            <person name="Liu Z.J."/>
        </authorList>
    </citation>
    <scope>NUCLEOTIDE SEQUENCE [LARGE SCALE GENOMIC DNA]</scope>
    <source>
        <strain evidence="7">Lor288</strain>
    </source>
</reference>
<dbReference type="PROSITE" id="PS51005">
    <property type="entry name" value="NAC"/>
    <property type="match status" value="1"/>
</dbReference>
<evidence type="ECO:0000256" key="2">
    <source>
        <dbReference type="ARBA" id="ARBA00023125"/>
    </source>
</evidence>
<keyword evidence="8" id="KW-1185">Reference proteome</keyword>
<dbReference type="Pfam" id="PF02365">
    <property type="entry name" value="NAM"/>
    <property type="match status" value="1"/>
</dbReference>
<keyword evidence="1" id="KW-0805">Transcription regulation</keyword>
<name>A0ABR2MND5_9ASPA</name>
<comment type="caution">
    <text evidence="7">The sequence shown here is derived from an EMBL/GenBank/DDBJ whole genome shotgun (WGS) entry which is preliminary data.</text>
</comment>
<protein>
    <submittedName>
        <fullName evidence="7">NAC domain-containing protein 78</fullName>
    </submittedName>
</protein>
<keyword evidence="2" id="KW-0238">DNA-binding</keyword>
<keyword evidence="3" id="KW-0804">Transcription</keyword>
<evidence type="ECO:0000259" key="6">
    <source>
        <dbReference type="PROSITE" id="PS51005"/>
    </source>
</evidence>
<dbReference type="Gene3D" id="2.170.150.80">
    <property type="entry name" value="NAC domain"/>
    <property type="match status" value="1"/>
</dbReference>
<evidence type="ECO:0000313" key="8">
    <source>
        <dbReference type="Proteomes" id="UP001412067"/>
    </source>
</evidence>
<feature type="domain" description="NAC" evidence="6">
    <location>
        <begin position="6"/>
        <end position="206"/>
    </location>
</feature>
<accession>A0ABR2MND5</accession>
<evidence type="ECO:0000256" key="5">
    <source>
        <dbReference type="SAM" id="MobiDB-lite"/>
    </source>
</evidence>
<gene>
    <name evidence="7" type="primary">NAC078</name>
    <name evidence="7" type="ORF">KSP40_PGU022055</name>
</gene>
<evidence type="ECO:0000256" key="1">
    <source>
        <dbReference type="ARBA" id="ARBA00023015"/>
    </source>
</evidence>
<feature type="region of interest" description="Disordered" evidence="5">
    <location>
        <begin position="303"/>
        <end position="323"/>
    </location>
</feature>
<sequence length="716" mass="81380">MAPVTLPPGFRFHPTDEELVAYYLRRKINGRPIELEVIPEVDLYKCEPWELPEKSFLPSKDLEWYFFSPRDRKYPNGSRTNRATQAGYWKATGKDRKVSSQKREVGMKKTLVYYRGRAPHGSRTDWVMHEYRLDERECEAASGLQVNFQSQFTEITKKGRRHKVQTMHFTVQCSHPMAASASHLARRCVHISDRNDGYALCRVFKKSEPGPKIIEHYGAQCEEHKQWMLNDHSSAMTDLSPDGMGDYLETNNYHFQPSDCSQTMIQSSPIDASSSWMQFLTDEALSSTMATFQNPHSFTYVPSKGSPVHKASPRSEGLGKGPTTRVDVALECARLQQRFTMPPLEVEDYQQILMADSKIINSANYSQFNTTGGDILHEILSVASASQELINNPNFHEDMWATRITPHFNESFSSLIEPGSVVPSGLIAKSCGLEDQPTFVDIGELEDEFKEHKKVENLRNVKKLGANLMEMIAAETHQRNLNYESAERVNNPIYSQSQEDDFSIGFINIHQHDFNHDEHHHLDNPGSPSFDVYNEQIQFTQGLFMSSHVVAKTLFHQIAPAKKISIHLNPNDFVVGRFESSEKAKSSISFFGKFKNLCCTKVKGMKKGFLLSGDGEISMLSFIEVILASCINHGGLLEQSNLTTNKVYSGVQATENVRQKFRSNDEGEKVAKMRTKWSDGKNIWFPNIRGRSLSRMFINGNLLPWISMLQLSGHKH</sequence>
<dbReference type="EMBL" id="JBBWWR010000006">
    <property type="protein sequence ID" value="KAK8965104.1"/>
    <property type="molecule type" value="Genomic_DNA"/>
</dbReference>
<evidence type="ECO:0000256" key="3">
    <source>
        <dbReference type="ARBA" id="ARBA00023163"/>
    </source>
</evidence>
<proteinExistence type="predicted"/>
<keyword evidence="4" id="KW-0539">Nucleus</keyword>
<dbReference type="Proteomes" id="UP001412067">
    <property type="component" value="Unassembled WGS sequence"/>
</dbReference>